<comment type="subcellular location">
    <subcellularLocation>
        <location evidence="1 12 13">Nucleus</location>
    </subcellularLocation>
</comment>
<evidence type="ECO:0000256" key="14">
    <source>
        <dbReference type="SAM" id="MobiDB-lite"/>
    </source>
</evidence>
<sequence length="391" mass="43523">MASSNRHWPSMFKSKPCNIAHQQWHHDLNSSHISTVCQRNPYSPGIHVYTYNIYIYININSQFLWSGCEERTPEPKPRWNPRPEQIRILEAIFNSGMVNPPRDEIRKIRAQLQEYGQVGDANVFYWFQNRKSRSKHKQRQLQNPKSQPPHTTASPPYIAAPLVAPASSSSSSDKSSSNEKTLSVATTAVIDYLNSPTASVNQPFLQTTNEFLSEPLFSFPGQQNDGGSSASAALTQGFCFPDQSHVDNSCPSVLLSELMLMSYGPSKKVEDEKMKFQQQLNYAVSTTAPNTQYTIVPPTNHILQGAAAGLGESVPTKSTVFINDVYFEVGLGPFDVREAFGDDAVLIQSSGQPVATNEWGVTLDPLQHGAFYYLVRAFTPSPDDRTTIDLI</sequence>
<dbReference type="AlphaFoldDB" id="A0AAV6W4N3"/>
<comment type="caution">
    <text evidence="16">The sequence shown here is derived from an EMBL/GenBank/DDBJ whole genome shotgun (WGS) entry which is preliminary data.</text>
</comment>
<dbReference type="GO" id="GO:0009908">
    <property type="term" value="P:flower development"/>
    <property type="evidence" value="ECO:0007669"/>
    <property type="project" value="UniProtKB-KW"/>
</dbReference>
<dbReference type="SMART" id="SM00389">
    <property type="entry name" value="HOX"/>
    <property type="match status" value="1"/>
</dbReference>
<dbReference type="SUPFAM" id="SSF46689">
    <property type="entry name" value="Homeodomain-like"/>
    <property type="match status" value="1"/>
</dbReference>
<keyword evidence="8" id="KW-0804">Transcription</keyword>
<dbReference type="Gene3D" id="1.10.10.60">
    <property type="entry name" value="Homeodomain-like"/>
    <property type="match status" value="1"/>
</dbReference>
<keyword evidence="9 12" id="KW-0539">Nucleus</keyword>
<evidence type="ECO:0000256" key="9">
    <source>
        <dbReference type="ARBA" id="ARBA00023242"/>
    </source>
</evidence>
<feature type="compositionally biased region" description="Polar residues" evidence="14">
    <location>
        <begin position="140"/>
        <end position="154"/>
    </location>
</feature>
<dbReference type="FunFam" id="1.10.10.60:FF:000118">
    <property type="entry name" value="WUSCHEL-related homeobox 11"/>
    <property type="match status" value="1"/>
</dbReference>
<name>A0AAV6W4N3_9LAMI</name>
<evidence type="ECO:0000256" key="8">
    <source>
        <dbReference type="ARBA" id="ARBA00023163"/>
    </source>
</evidence>
<evidence type="ECO:0000313" key="17">
    <source>
        <dbReference type="Proteomes" id="UP000826271"/>
    </source>
</evidence>
<dbReference type="Proteomes" id="UP000826271">
    <property type="component" value="Unassembled WGS sequence"/>
</dbReference>
<evidence type="ECO:0000256" key="11">
    <source>
        <dbReference type="ARBA" id="ARBA00068485"/>
    </source>
</evidence>
<dbReference type="PANTHER" id="PTHR47288:SF1">
    <property type="entry name" value="WUSCHEL-RELATED HOMEOBOX 9"/>
    <property type="match status" value="1"/>
</dbReference>
<evidence type="ECO:0000256" key="6">
    <source>
        <dbReference type="ARBA" id="ARBA00023125"/>
    </source>
</evidence>
<keyword evidence="7 12" id="KW-0371">Homeobox</keyword>
<keyword evidence="17" id="KW-1185">Reference proteome</keyword>
<dbReference type="GO" id="GO:0050793">
    <property type="term" value="P:regulation of developmental process"/>
    <property type="evidence" value="ECO:0007669"/>
    <property type="project" value="InterPro"/>
</dbReference>
<keyword evidence="6 12" id="KW-0238">DNA-binding</keyword>
<reference evidence="16" key="1">
    <citation type="submission" date="2019-10" db="EMBL/GenBank/DDBJ databases">
        <authorList>
            <person name="Zhang R."/>
            <person name="Pan Y."/>
            <person name="Wang J."/>
            <person name="Ma R."/>
            <person name="Yu S."/>
        </authorList>
    </citation>
    <scope>NUCLEOTIDE SEQUENCE</scope>
    <source>
        <strain evidence="16">LA-IB0</strain>
        <tissue evidence="16">Leaf</tissue>
    </source>
</reference>
<dbReference type="GO" id="GO:0030154">
    <property type="term" value="P:cell differentiation"/>
    <property type="evidence" value="ECO:0007669"/>
    <property type="project" value="UniProtKB-KW"/>
</dbReference>
<feature type="DNA-binding region" description="Homeobox" evidence="12">
    <location>
        <begin position="74"/>
        <end position="138"/>
    </location>
</feature>
<keyword evidence="2" id="KW-0217">Developmental protein</keyword>
<feature type="region of interest" description="Disordered" evidence="14">
    <location>
        <begin position="135"/>
        <end position="157"/>
    </location>
</feature>
<dbReference type="GO" id="GO:0005634">
    <property type="term" value="C:nucleus"/>
    <property type="evidence" value="ECO:0007669"/>
    <property type="project" value="UniProtKB-SubCell"/>
</dbReference>
<feature type="domain" description="Homeobox" evidence="15">
    <location>
        <begin position="72"/>
        <end position="137"/>
    </location>
</feature>
<dbReference type="Pfam" id="PF00046">
    <property type="entry name" value="Homeodomain"/>
    <property type="match status" value="1"/>
</dbReference>
<evidence type="ECO:0000256" key="5">
    <source>
        <dbReference type="ARBA" id="ARBA00023089"/>
    </source>
</evidence>
<dbReference type="EMBL" id="WHWC01000018">
    <property type="protein sequence ID" value="KAG8365518.1"/>
    <property type="molecule type" value="Genomic_DNA"/>
</dbReference>
<dbReference type="GO" id="GO:0003677">
    <property type="term" value="F:DNA binding"/>
    <property type="evidence" value="ECO:0007669"/>
    <property type="project" value="UniProtKB-UniRule"/>
</dbReference>
<dbReference type="InterPro" id="IPR009057">
    <property type="entry name" value="Homeodomain-like_sf"/>
</dbReference>
<evidence type="ECO:0000259" key="15">
    <source>
        <dbReference type="PROSITE" id="PS50071"/>
    </source>
</evidence>
<protein>
    <recommendedName>
        <fullName evidence="11">Protein WUSCHEL</fullName>
    </recommendedName>
</protein>
<evidence type="ECO:0000256" key="2">
    <source>
        <dbReference type="ARBA" id="ARBA00022473"/>
    </source>
</evidence>
<evidence type="ECO:0000256" key="7">
    <source>
        <dbReference type="ARBA" id="ARBA00023155"/>
    </source>
</evidence>
<dbReference type="InterPro" id="IPR001356">
    <property type="entry name" value="HD"/>
</dbReference>
<dbReference type="GO" id="GO:0003700">
    <property type="term" value="F:DNA-binding transcription factor activity"/>
    <property type="evidence" value="ECO:0007669"/>
    <property type="project" value="InterPro"/>
</dbReference>
<evidence type="ECO:0000256" key="4">
    <source>
        <dbReference type="ARBA" id="ARBA00023015"/>
    </source>
</evidence>
<gene>
    <name evidence="16" type="ORF">BUALT_Bualt18G0113300</name>
</gene>
<dbReference type="CDD" id="cd00086">
    <property type="entry name" value="homeodomain"/>
    <property type="match status" value="1"/>
</dbReference>
<evidence type="ECO:0000256" key="12">
    <source>
        <dbReference type="PROSITE-ProRule" id="PRU00108"/>
    </source>
</evidence>
<comment type="similarity">
    <text evidence="10">Belongs to the WUS homeobox family.</text>
</comment>
<dbReference type="PANTHER" id="PTHR47288">
    <property type="entry name" value="WUSCHEL-RELATED HOMEOBOX 9"/>
    <property type="match status" value="1"/>
</dbReference>
<dbReference type="InterPro" id="IPR044557">
    <property type="entry name" value="WOX8/9-like"/>
</dbReference>
<evidence type="ECO:0000256" key="13">
    <source>
        <dbReference type="RuleBase" id="RU000682"/>
    </source>
</evidence>
<evidence type="ECO:0000313" key="16">
    <source>
        <dbReference type="EMBL" id="KAG8365518.1"/>
    </source>
</evidence>
<evidence type="ECO:0000256" key="3">
    <source>
        <dbReference type="ARBA" id="ARBA00022782"/>
    </source>
</evidence>
<organism evidence="16 17">
    <name type="scientific">Buddleja alternifolia</name>
    <dbReference type="NCBI Taxonomy" id="168488"/>
    <lineage>
        <taxon>Eukaryota</taxon>
        <taxon>Viridiplantae</taxon>
        <taxon>Streptophyta</taxon>
        <taxon>Embryophyta</taxon>
        <taxon>Tracheophyta</taxon>
        <taxon>Spermatophyta</taxon>
        <taxon>Magnoliopsida</taxon>
        <taxon>eudicotyledons</taxon>
        <taxon>Gunneridae</taxon>
        <taxon>Pentapetalae</taxon>
        <taxon>asterids</taxon>
        <taxon>lamiids</taxon>
        <taxon>Lamiales</taxon>
        <taxon>Scrophulariaceae</taxon>
        <taxon>Buddlejeae</taxon>
        <taxon>Buddleja</taxon>
    </lineage>
</organism>
<evidence type="ECO:0000256" key="1">
    <source>
        <dbReference type="ARBA" id="ARBA00004123"/>
    </source>
</evidence>
<dbReference type="PROSITE" id="PS50071">
    <property type="entry name" value="HOMEOBOX_2"/>
    <property type="match status" value="1"/>
</dbReference>
<proteinExistence type="inferred from homology"/>
<evidence type="ECO:0000256" key="10">
    <source>
        <dbReference type="ARBA" id="ARBA00024040"/>
    </source>
</evidence>
<keyword evidence="5" id="KW-0287">Flowering</keyword>
<keyword evidence="3" id="KW-0221">Differentiation</keyword>
<keyword evidence="4" id="KW-0805">Transcription regulation</keyword>
<accession>A0AAV6W4N3</accession>